<protein>
    <submittedName>
        <fullName evidence="2">Uncharacterized protein</fullName>
    </submittedName>
</protein>
<comment type="caution">
    <text evidence="2">The sequence shown here is derived from an EMBL/GenBank/DDBJ whole genome shotgun (WGS) entry which is preliminary data.</text>
</comment>
<keyword evidence="3" id="KW-1185">Reference proteome</keyword>
<evidence type="ECO:0000313" key="2">
    <source>
        <dbReference type="EMBL" id="KAI0292953.1"/>
    </source>
</evidence>
<evidence type="ECO:0000313" key="3">
    <source>
        <dbReference type="Proteomes" id="UP001203297"/>
    </source>
</evidence>
<name>A0AAD4LWX8_9AGAM</name>
<reference evidence="2" key="1">
    <citation type="journal article" date="2022" name="New Phytol.">
        <title>Evolutionary transition to the ectomycorrhizal habit in the genomes of a hyperdiverse lineage of mushroom-forming fungi.</title>
        <authorList>
            <person name="Looney B."/>
            <person name="Miyauchi S."/>
            <person name="Morin E."/>
            <person name="Drula E."/>
            <person name="Courty P.E."/>
            <person name="Kohler A."/>
            <person name="Kuo A."/>
            <person name="LaButti K."/>
            <person name="Pangilinan J."/>
            <person name="Lipzen A."/>
            <person name="Riley R."/>
            <person name="Andreopoulos W."/>
            <person name="He G."/>
            <person name="Johnson J."/>
            <person name="Nolan M."/>
            <person name="Tritt A."/>
            <person name="Barry K.W."/>
            <person name="Grigoriev I.V."/>
            <person name="Nagy L.G."/>
            <person name="Hibbett D."/>
            <person name="Henrissat B."/>
            <person name="Matheny P.B."/>
            <person name="Labbe J."/>
            <person name="Martin F.M."/>
        </authorList>
    </citation>
    <scope>NUCLEOTIDE SEQUENCE</scope>
    <source>
        <strain evidence="2">BPL690</strain>
    </source>
</reference>
<dbReference type="Proteomes" id="UP001203297">
    <property type="component" value="Unassembled WGS sequence"/>
</dbReference>
<feature type="transmembrane region" description="Helical" evidence="1">
    <location>
        <begin position="12"/>
        <end position="35"/>
    </location>
</feature>
<keyword evidence="1" id="KW-1133">Transmembrane helix</keyword>
<keyword evidence="1" id="KW-0812">Transmembrane</keyword>
<keyword evidence="1" id="KW-0472">Membrane</keyword>
<feature type="transmembrane region" description="Helical" evidence="1">
    <location>
        <begin position="47"/>
        <end position="70"/>
    </location>
</feature>
<evidence type="ECO:0000256" key="1">
    <source>
        <dbReference type="SAM" id="Phobius"/>
    </source>
</evidence>
<accession>A0AAD4LWX8</accession>
<proteinExistence type="predicted"/>
<organism evidence="2 3">
    <name type="scientific">Multifurca ochricompacta</name>
    <dbReference type="NCBI Taxonomy" id="376703"/>
    <lineage>
        <taxon>Eukaryota</taxon>
        <taxon>Fungi</taxon>
        <taxon>Dikarya</taxon>
        <taxon>Basidiomycota</taxon>
        <taxon>Agaricomycotina</taxon>
        <taxon>Agaricomycetes</taxon>
        <taxon>Russulales</taxon>
        <taxon>Russulaceae</taxon>
        <taxon>Multifurca</taxon>
    </lineage>
</organism>
<dbReference type="EMBL" id="WTXG01000108">
    <property type="protein sequence ID" value="KAI0292953.1"/>
    <property type="molecule type" value="Genomic_DNA"/>
</dbReference>
<dbReference type="AlphaFoldDB" id="A0AAD4LWX8"/>
<gene>
    <name evidence="2" type="ORF">B0F90DRAFT_1767293</name>
</gene>
<sequence length="72" mass="8161">SSTPPLHTCVVVVNMNMFAVFCYSTFMFFFVFFWSTHPPFLLLTPECTLSAAVTVVMIVVAIGYFGYLFVLF</sequence>
<feature type="non-terminal residue" evidence="2">
    <location>
        <position position="72"/>
    </location>
</feature>